<dbReference type="InterPro" id="IPR014911">
    <property type="entry name" value="PilS_N"/>
</dbReference>
<gene>
    <name evidence="3" type="ORF">EJB06_02870</name>
</gene>
<dbReference type="Pfam" id="PF08805">
    <property type="entry name" value="PilS"/>
    <property type="match status" value="1"/>
</dbReference>
<dbReference type="AlphaFoldDB" id="A0A430HU51"/>
<feature type="transmembrane region" description="Helical" evidence="1">
    <location>
        <begin position="12"/>
        <end position="36"/>
    </location>
</feature>
<name>A0A430HU51_9BURK</name>
<evidence type="ECO:0000313" key="4">
    <source>
        <dbReference type="Proteomes" id="UP000278085"/>
    </source>
</evidence>
<organism evidence="3 4">
    <name type="scientific">Massilia atriviolacea</name>
    <dbReference type="NCBI Taxonomy" id="2495579"/>
    <lineage>
        <taxon>Bacteria</taxon>
        <taxon>Pseudomonadati</taxon>
        <taxon>Pseudomonadota</taxon>
        <taxon>Betaproteobacteria</taxon>
        <taxon>Burkholderiales</taxon>
        <taxon>Oxalobacteraceae</taxon>
        <taxon>Telluria group</taxon>
        <taxon>Massilia</taxon>
    </lineage>
</organism>
<comment type="caution">
    <text evidence="3">The sequence shown here is derived from an EMBL/GenBank/DDBJ whole genome shotgun (WGS) entry which is preliminary data.</text>
</comment>
<dbReference type="SUPFAM" id="SSF54523">
    <property type="entry name" value="Pili subunits"/>
    <property type="match status" value="1"/>
</dbReference>
<evidence type="ECO:0000256" key="1">
    <source>
        <dbReference type="SAM" id="Phobius"/>
    </source>
</evidence>
<sequence>MKQRTYPRRQAGASLLEAIAYLGIAAIVILGAVSLLTGAFSSAQSNQAGEEVTAIRTAVRKLYMGQGYGTGSLNGTLKTAAAFPGTLAVTADGTATNVWGGNVVVTGATGSFTIAYPALPQDVCLATLVAASGWQSIASPGTASITTFPVTPAAAATACSVSGAGGNALTFTSN</sequence>
<keyword evidence="1" id="KW-0472">Membrane</keyword>
<keyword evidence="1" id="KW-1133">Transmembrane helix</keyword>
<reference evidence="3 4" key="1">
    <citation type="submission" date="2018-12" db="EMBL/GenBank/DDBJ databases">
        <authorList>
            <person name="Yang E."/>
        </authorList>
    </citation>
    <scope>NUCLEOTIDE SEQUENCE [LARGE SCALE GENOMIC DNA]</scope>
    <source>
        <strain evidence="3 4">SOD</strain>
    </source>
</reference>
<feature type="domain" description="Type 4 secretion system PilS N-terminal" evidence="2">
    <location>
        <begin position="44"/>
        <end position="174"/>
    </location>
</feature>
<accession>A0A430HU51</accession>
<dbReference type="Proteomes" id="UP000278085">
    <property type="component" value="Unassembled WGS sequence"/>
</dbReference>
<dbReference type="InterPro" id="IPR045584">
    <property type="entry name" value="Pilin-like"/>
</dbReference>
<keyword evidence="4" id="KW-1185">Reference proteome</keyword>
<dbReference type="Gene3D" id="3.30.1690.10">
    <property type="entry name" value="TcpA-like pilin"/>
    <property type="match status" value="1"/>
</dbReference>
<dbReference type="RefSeq" id="WP_126072472.1">
    <property type="nucleotide sequence ID" value="NZ_CP051166.1"/>
</dbReference>
<dbReference type="OrthoDB" id="6464241at2"/>
<dbReference type="EMBL" id="RXLQ01000001">
    <property type="protein sequence ID" value="RSZ61086.1"/>
    <property type="molecule type" value="Genomic_DNA"/>
</dbReference>
<evidence type="ECO:0000259" key="2">
    <source>
        <dbReference type="Pfam" id="PF08805"/>
    </source>
</evidence>
<protein>
    <submittedName>
        <fullName evidence="3">Pilus assembly protein</fullName>
    </submittedName>
</protein>
<evidence type="ECO:0000313" key="3">
    <source>
        <dbReference type="EMBL" id="RSZ61086.1"/>
    </source>
</evidence>
<proteinExistence type="predicted"/>
<keyword evidence="1" id="KW-0812">Transmembrane</keyword>